<dbReference type="InterPro" id="IPR050879">
    <property type="entry name" value="Acyltransferase_3"/>
</dbReference>
<reference evidence="4" key="1">
    <citation type="submission" date="2016-09" db="EMBL/GenBank/DDBJ databases">
        <authorList>
            <person name="Lysoe E."/>
        </authorList>
    </citation>
    <scope>NUCLEOTIDE SEQUENCE [LARGE SCALE GENOMIC DNA]</scope>
    <source>
        <strain evidence="4">LJ96T</strain>
    </source>
</reference>
<gene>
    <name evidence="3" type="ORF">BJI69_14450</name>
</gene>
<name>A0A1L3EV96_9GAMM</name>
<evidence type="ECO:0000259" key="2">
    <source>
        <dbReference type="Pfam" id="PF01757"/>
    </source>
</evidence>
<organism evidence="3 4">
    <name type="scientific">Luteibacter rhizovicinus DSM 16549</name>
    <dbReference type="NCBI Taxonomy" id="1440763"/>
    <lineage>
        <taxon>Bacteria</taxon>
        <taxon>Pseudomonadati</taxon>
        <taxon>Pseudomonadota</taxon>
        <taxon>Gammaproteobacteria</taxon>
        <taxon>Lysobacterales</taxon>
        <taxon>Rhodanobacteraceae</taxon>
        <taxon>Luteibacter</taxon>
    </lineage>
</organism>
<feature type="transmembrane region" description="Helical" evidence="1">
    <location>
        <begin position="311"/>
        <end position="332"/>
    </location>
</feature>
<evidence type="ECO:0000256" key="1">
    <source>
        <dbReference type="SAM" id="Phobius"/>
    </source>
</evidence>
<keyword evidence="4" id="KW-1185">Reference proteome</keyword>
<feature type="transmembrane region" description="Helical" evidence="1">
    <location>
        <begin position="272"/>
        <end position="290"/>
    </location>
</feature>
<feature type="transmembrane region" description="Helical" evidence="1">
    <location>
        <begin position="194"/>
        <end position="217"/>
    </location>
</feature>
<feature type="transmembrane region" description="Helical" evidence="1">
    <location>
        <begin position="56"/>
        <end position="78"/>
    </location>
</feature>
<sequence length="399" mass="43607">MEKDVNADGLRGLAAANVVLCHLLISIFPLGFRFLWPGAGVPGPVGMSERIIALPLLSNFWNGNFPVCIFFVLSGYVLTKKFFATGDLSDLTTKALRRYLRLTVPIMGSVLLALALMSTGVATSTTVASMTGSSWLAQFWNFTPTVIDALQEAAYRAILTGDSRYVTILWTMKIELIGSFIVFGYAPIAPRGMLAVPLFAVVMLVIAAVVPTSWPLYGGFLAGVHLARMEAQQPRWRVALAVALALVFGSYDSSPVYAWTTWLSPDFYMRKHLFNILGGIALVYAVRAGFGARVLSSRPVQYLGRISYSLYLVHFPLLLTLFCGIYLGLVRMGWTRGAASAVAIPVTFVVACAVASLFQRTFDTWGIALSRRLFPGRLPRDVERDRDARASPTEPSLSA</sequence>
<dbReference type="EMBL" id="CP017480">
    <property type="protein sequence ID" value="APG04975.1"/>
    <property type="molecule type" value="Genomic_DNA"/>
</dbReference>
<accession>A0A1L3EV96</accession>
<dbReference type="PANTHER" id="PTHR23028:SF134">
    <property type="entry name" value="PUTATIVE (AFU_ORTHOLOGUE AFUA_4G08520)-RELATED"/>
    <property type="match status" value="1"/>
</dbReference>
<keyword evidence="1" id="KW-1133">Transmembrane helix</keyword>
<feature type="transmembrane region" description="Helical" evidence="1">
    <location>
        <begin position="99"/>
        <end position="123"/>
    </location>
</feature>
<feature type="transmembrane region" description="Helical" evidence="1">
    <location>
        <begin position="338"/>
        <end position="358"/>
    </location>
</feature>
<protein>
    <recommendedName>
        <fullName evidence="2">Acyltransferase 3 domain-containing protein</fullName>
    </recommendedName>
</protein>
<evidence type="ECO:0000313" key="3">
    <source>
        <dbReference type="EMBL" id="APG04975.1"/>
    </source>
</evidence>
<evidence type="ECO:0000313" key="4">
    <source>
        <dbReference type="Proteomes" id="UP000182987"/>
    </source>
</evidence>
<dbReference type="Proteomes" id="UP000182987">
    <property type="component" value="Chromosome"/>
</dbReference>
<keyword evidence="1" id="KW-0472">Membrane</keyword>
<dbReference type="GO" id="GO:0016747">
    <property type="term" value="F:acyltransferase activity, transferring groups other than amino-acyl groups"/>
    <property type="evidence" value="ECO:0007669"/>
    <property type="project" value="InterPro"/>
</dbReference>
<dbReference type="KEGG" id="lrz:BJI69_14450"/>
<dbReference type="STRING" id="1440763.BJI69_14450"/>
<dbReference type="Pfam" id="PF01757">
    <property type="entry name" value="Acyl_transf_3"/>
    <property type="match status" value="1"/>
</dbReference>
<feature type="domain" description="Acyltransferase 3" evidence="2">
    <location>
        <begin position="7"/>
        <end position="354"/>
    </location>
</feature>
<keyword evidence="1" id="KW-0812">Transmembrane</keyword>
<dbReference type="PANTHER" id="PTHR23028">
    <property type="entry name" value="ACETYLTRANSFERASE"/>
    <property type="match status" value="1"/>
</dbReference>
<proteinExistence type="predicted"/>
<feature type="transmembrane region" description="Helical" evidence="1">
    <location>
        <begin position="12"/>
        <end position="36"/>
    </location>
</feature>
<dbReference type="RefSeq" id="WP_052767008.1">
    <property type="nucleotide sequence ID" value="NZ_CP017480.1"/>
</dbReference>
<feature type="transmembrane region" description="Helical" evidence="1">
    <location>
        <begin position="238"/>
        <end position="260"/>
    </location>
</feature>
<dbReference type="AlphaFoldDB" id="A0A1L3EV96"/>
<dbReference type="InterPro" id="IPR002656">
    <property type="entry name" value="Acyl_transf_3_dom"/>
</dbReference>
<feature type="transmembrane region" description="Helical" evidence="1">
    <location>
        <begin position="167"/>
        <end position="188"/>
    </location>
</feature>